<proteinExistence type="predicted"/>
<dbReference type="Gene3D" id="3.30.70.790">
    <property type="entry name" value="UreE, C-terminal domain"/>
    <property type="match status" value="1"/>
</dbReference>
<keyword evidence="3" id="KW-1185">Reference proteome</keyword>
<organism evidence="2 3">
    <name type="scientific">Hyphobacterium lacteum</name>
    <dbReference type="NCBI Taxonomy" id="3116575"/>
    <lineage>
        <taxon>Bacteria</taxon>
        <taxon>Pseudomonadati</taxon>
        <taxon>Pseudomonadota</taxon>
        <taxon>Alphaproteobacteria</taxon>
        <taxon>Maricaulales</taxon>
        <taxon>Maricaulaceae</taxon>
        <taxon>Hyphobacterium</taxon>
    </lineage>
</organism>
<dbReference type="RefSeq" id="WP_330197932.1">
    <property type="nucleotide sequence ID" value="NZ_JAZDRP010000002.1"/>
</dbReference>
<dbReference type="InterPro" id="IPR018551">
    <property type="entry name" value="DUF2007"/>
</dbReference>
<gene>
    <name evidence="2" type="ORF">V0U79_02740</name>
</gene>
<evidence type="ECO:0000259" key="1">
    <source>
        <dbReference type="Pfam" id="PF09413"/>
    </source>
</evidence>
<evidence type="ECO:0000313" key="3">
    <source>
        <dbReference type="Proteomes" id="UP001354971"/>
    </source>
</evidence>
<name>A0ABU7LN09_9PROT</name>
<dbReference type="Proteomes" id="UP001354971">
    <property type="component" value="Unassembled WGS sequence"/>
</dbReference>
<dbReference type="SUPFAM" id="SSF54913">
    <property type="entry name" value="GlnB-like"/>
    <property type="match status" value="1"/>
</dbReference>
<reference evidence="2 3" key="1">
    <citation type="submission" date="2024-01" db="EMBL/GenBank/DDBJ databases">
        <title>Hyphobacterium bacterium isolated from marine sediment.</title>
        <authorList>
            <person name="Zhao S."/>
        </authorList>
    </citation>
    <scope>NUCLEOTIDE SEQUENCE [LARGE SCALE GENOMIC DNA]</scope>
    <source>
        <strain evidence="3">HN65</strain>
    </source>
</reference>
<dbReference type="EMBL" id="JAZDRP010000002">
    <property type="protein sequence ID" value="MEE2525267.1"/>
    <property type="molecule type" value="Genomic_DNA"/>
</dbReference>
<protein>
    <submittedName>
        <fullName evidence="2">DUF2007 domain-containing protein</fullName>
    </submittedName>
</protein>
<sequence length="103" mass="11438">MSDNRNAPMLLQAKSAALIVAHAPDRRKPAVIEVFRTNDPIQLNFAETVLREAGLEPIILDGETANMYGGALPFIKRRIMVIDEEAHLAKSVLKEAFKDLPDE</sequence>
<dbReference type="InterPro" id="IPR011322">
    <property type="entry name" value="N-reg_PII-like_a/b"/>
</dbReference>
<comment type="caution">
    <text evidence="2">The sequence shown here is derived from an EMBL/GenBank/DDBJ whole genome shotgun (WGS) entry which is preliminary data.</text>
</comment>
<evidence type="ECO:0000313" key="2">
    <source>
        <dbReference type="EMBL" id="MEE2525267.1"/>
    </source>
</evidence>
<accession>A0ABU7LN09</accession>
<feature type="domain" description="DUF2007" evidence="1">
    <location>
        <begin position="32"/>
        <end position="96"/>
    </location>
</feature>
<dbReference type="Pfam" id="PF09413">
    <property type="entry name" value="DUF2007"/>
    <property type="match status" value="1"/>
</dbReference>